<name>F8MCQ5_NEUT8</name>
<protein>
    <submittedName>
        <fullName evidence="1">Uncharacterized protein</fullName>
    </submittedName>
</protein>
<proteinExistence type="predicted"/>
<keyword evidence="2" id="KW-1185">Reference proteome</keyword>
<evidence type="ECO:0000313" key="1">
    <source>
        <dbReference type="EMBL" id="EGO60502.1"/>
    </source>
</evidence>
<sequence>MEAAQRAICTLGQGQGFVDGFWCRENGGSRLCHTRIDSIHTFVRKPPTGRAKLLGTPKSIFSLRTLRKSCQPLRVCTKYCFRGVSDASEVAVGYVGSPPGGDAWKGREGNTEQTYTVEVYVMLLSTQLPHVLSSIITYNPALYDQGKALLETNISVC</sequence>
<dbReference type="VEuPathDB" id="FungiDB:NEUTE1DRAFT_97669"/>
<dbReference type="AlphaFoldDB" id="F8MCQ5"/>
<dbReference type="HOGENOM" id="CLU_1678416_0_0_1"/>
<dbReference type="Proteomes" id="UP000008065">
    <property type="component" value="Unassembled WGS sequence"/>
</dbReference>
<accession>F8MCQ5</accession>
<evidence type="ECO:0000313" key="2">
    <source>
        <dbReference type="Proteomes" id="UP000008065"/>
    </source>
</evidence>
<gene>
    <name evidence="1" type="ORF">NEUTE1DRAFT_97669</name>
</gene>
<dbReference type="EMBL" id="GL891302">
    <property type="protein sequence ID" value="EGO60502.1"/>
    <property type="molecule type" value="Genomic_DNA"/>
</dbReference>
<organism evidence="1 2">
    <name type="scientific">Neurospora tetrasperma (strain FGSC 2508 / ATCC MYA-4615 / P0657)</name>
    <dbReference type="NCBI Taxonomy" id="510951"/>
    <lineage>
        <taxon>Eukaryota</taxon>
        <taxon>Fungi</taxon>
        <taxon>Dikarya</taxon>
        <taxon>Ascomycota</taxon>
        <taxon>Pezizomycotina</taxon>
        <taxon>Sordariomycetes</taxon>
        <taxon>Sordariomycetidae</taxon>
        <taxon>Sordariales</taxon>
        <taxon>Sordariaceae</taxon>
        <taxon>Neurospora</taxon>
    </lineage>
</organism>
<reference evidence="2" key="1">
    <citation type="journal article" date="2011" name="Genetics">
        <title>Massive changes in genome architecture accompany the transition to self-fertility in the filamentous fungus Neurospora tetrasperma.</title>
        <authorList>
            <person name="Ellison C.E."/>
            <person name="Stajich J.E."/>
            <person name="Jacobson D.J."/>
            <person name="Natvig D.O."/>
            <person name="Lapidus A."/>
            <person name="Foster B."/>
            <person name="Aerts A."/>
            <person name="Riley R."/>
            <person name="Lindquist E.A."/>
            <person name="Grigoriev I.V."/>
            <person name="Taylor J.W."/>
        </authorList>
    </citation>
    <scope>NUCLEOTIDE SEQUENCE [LARGE SCALE GENOMIC DNA]</scope>
    <source>
        <strain evidence="2">FGSC 2508 / P0657</strain>
    </source>
</reference>
<dbReference type="GeneID" id="20831780"/>
<dbReference type="RefSeq" id="XP_009847768.1">
    <property type="nucleotide sequence ID" value="XM_009849466.1"/>
</dbReference>
<dbReference type="KEGG" id="nte:NEUTE1DRAFT97669"/>